<keyword evidence="1" id="KW-0732">Signal</keyword>
<dbReference type="Proteomes" id="UP000184268">
    <property type="component" value="Unassembled WGS sequence"/>
</dbReference>
<feature type="signal peptide" evidence="1">
    <location>
        <begin position="1"/>
        <end position="32"/>
    </location>
</feature>
<dbReference type="EMBL" id="FQXG01000007">
    <property type="protein sequence ID" value="SHI09304.1"/>
    <property type="molecule type" value="Genomic_DNA"/>
</dbReference>
<feature type="domain" description="FlgO" evidence="2">
    <location>
        <begin position="59"/>
        <end position="187"/>
    </location>
</feature>
<accession>A0A1M5YBS5</accession>
<proteinExistence type="predicted"/>
<protein>
    <recommendedName>
        <fullName evidence="2">FlgO domain-containing protein</fullName>
    </recommendedName>
</protein>
<dbReference type="STRING" id="299255.SAMN02745129_4038"/>
<evidence type="ECO:0000259" key="2">
    <source>
        <dbReference type="Pfam" id="PF17680"/>
    </source>
</evidence>
<dbReference type="PROSITE" id="PS51257">
    <property type="entry name" value="PROKAR_LIPOPROTEIN"/>
    <property type="match status" value="1"/>
</dbReference>
<sequence>MPRYPSLGGVRRQLRRALPLLLLAGLAGCAQFGDEHRHFDYEENGKPLPPQGAVNELAERIAADLLRNHRENESDSVLAVTTPVMLDQYDRSSAFALQLGEAMLSALHQQEVQLVDLNGSDRVRISPRGNLLLSRDVSMLASQLPVDQVLVSTVGRSRDGVQIHSRILSVGDRQVLATSQTSVPWQKLAEFFQPSGQVSMEHGRLYRHDSAGQGMVVEWEDR</sequence>
<evidence type="ECO:0000256" key="1">
    <source>
        <dbReference type="SAM" id="SignalP"/>
    </source>
</evidence>
<name>A0A1M5YBS5_9GAMM</name>
<reference evidence="3 4" key="1">
    <citation type="submission" date="2016-11" db="EMBL/GenBank/DDBJ databases">
        <authorList>
            <person name="Jaros S."/>
            <person name="Januszkiewicz K."/>
            <person name="Wedrychowicz H."/>
        </authorList>
    </citation>
    <scope>NUCLEOTIDE SEQUENCE [LARGE SCALE GENOMIC DNA]</scope>
    <source>
        <strain evidence="3 4">DSM 16917</strain>
    </source>
</reference>
<dbReference type="PIRSF" id="PIRSF028688">
    <property type="entry name" value="UCP_imp_028688"/>
    <property type="match status" value="1"/>
</dbReference>
<gene>
    <name evidence="3" type="ORF">SAMN02745129_4038</name>
</gene>
<dbReference type="InterPro" id="IPR041215">
    <property type="entry name" value="FlgO_dom"/>
</dbReference>
<evidence type="ECO:0000313" key="3">
    <source>
        <dbReference type="EMBL" id="SHI09304.1"/>
    </source>
</evidence>
<evidence type="ECO:0000313" key="4">
    <source>
        <dbReference type="Proteomes" id="UP000184268"/>
    </source>
</evidence>
<dbReference type="InterPro" id="IPR014549">
    <property type="entry name" value="FlgO"/>
</dbReference>
<feature type="chain" id="PRO_5009915231" description="FlgO domain-containing protein" evidence="1">
    <location>
        <begin position="33"/>
        <end position="222"/>
    </location>
</feature>
<dbReference type="AlphaFoldDB" id="A0A1M5YBS5"/>
<keyword evidence="4" id="KW-1185">Reference proteome</keyword>
<organism evidence="3 4">
    <name type="scientific">Ferrimonas marina</name>
    <dbReference type="NCBI Taxonomy" id="299255"/>
    <lineage>
        <taxon>Bacteria</taxon>
        <taxon>Pseudomonadati</taxon>
        <taxon>Pseudomonadota</taxon>
        <taxon>Gammaproteobacteria</taxon>
        <taxon>Alteromonadales</taxon>
        <taxon>Ferrimonadaceae</taxon>
        <taxon>Ferrimonas</taxon>
    </lineage>
</organism>
<dbReference type="Pfam" id="PF17680">
    <property type="entry name" value="FlgO"/>
    <property type="match status" value="1"/>
</dbReference>
<dbReference type="RefSeq" id="WP_067663736.1">
    <property type="nucleotide sequence ID" value="NZ_FQXG01000007.1"/>
</dbReference>
<dbReference type="OrthoDB" id="6116374at2"/>